<name>A0AAN9S7Q1_PSOTE</name>
<dbReference type="InterPro" id="IPR001223">
    <property type="entry name" value="Glyco_hydro18_cat"/>
</dbReference>
<dbReference type="Proteomes" id="UP001386955">
    <property type="component" value="Unassembled WGS sequence"/>
</dbReference>
<dbReference type="SUPFAM" id="SSF51445">
    <property type="entry name" value="(Trans)glycosidases"/>
    <property type="match status" value="1"/>
</dbReference>
<dbReference type="GO" id="GO:0005975">
    <property type="term" value="P:carbohydrate metabolic process"/>
    <property type="evidence" value="ECO:0007669"/>
    <property type="project" value="InterPro"/>
</dbReference>
<dbReference type="EMBL" id="JAYMYS010000005">
    <property type="protein sequence ID" value="KAK7391144.1"/>
    <property type="molecule type" value="Genomic_DNA"/>
</dbReference>
<sequence>MALNFQVALTLSLSLTLCFLTLSLGDKRKIAVYWGQEAEDGTLASTCESRNYDIVLLSFLDTFGCSRSPNLNLDVHCGVKTGTPCTRLQTEIERCKRRDVKVLLALGGPTPSYSLCSASDAKVVATYLYSNFLSAQNGPLGFVSLDGIHFDIQFGSKSYWEDLVQELNHIKERDTGSSFILSAAPSCFLPDPFLDEAIKTGNFDDIFIGFYNTPVCQYSAGDASSLLDTWIANIDYNASLFMELPASPDATSNVGYIEPANLVDQIIKFVKESSSFAGVALWDKSRDVKSLYSNQIKSLLSYPQTNWHFLQSLLPME</sequence>
<keyword evidence="1" id="KW-0732">Signal</keyword>
<dbReference type="PROSITE" id="PS51910">
    <property type="entry name" value="GH18_2"/>
    <property type="match status" value="1"/>
</dbReference>
<dbReference type="PANTHER" id="PTHR45708">
    <property type="entry name" value="ENDOCHITINASE"/>
    <property type="match status" value="1"/>
</dbReference>
<dbReference type="AlphaFoldDB" id="A0AAN9S7Q1"/>
<reference evidence="3 4" key="1">
    <citation type="submission" date="2024-01" db="EMBL/GenBank/DDBJ databases">
        <title>The genomes of 5 underutilized Papilionoideae crops provide insights into root nodulation and disease resistanc.</title>
        <authorList>
            <person name="Jiang F."/>
        </authorList>
    </citation>
    <scope>NUCLEOTIDE SEQUENCE [LARGE SCALE GENOMIC DNA]</scope>
    <source>
        <strain evidence="3">DUOXIRENSHENG_FW03</strain>
        <tissue evidence="3">Leaves</tissue>
    </source>
</reference>
<dbReference type="InterPro" id="IPR017853">
    <property type="entry name" value="GH"/>
</dbReference>
<dbReference type="Pfam" id="PF00704">
    <property type="entry name" value="Glyco_hydro_18"/>
    <property type="match status" value="1"/>
</dbReference>
<feature type="chain" id="PRO_5042982050" description="GH18 domain-containing protein" evidence="1">
    <location>
        <begin position="26"/>
        <end position="317"/>
    </location>
</feature>
<dbReference type="CDD" id="cd02877">
    <property type="entry name" value="GH18_hevamine_XipI_class_III"/>
    <property type="match status" value="1"/>
</dbReference>
<proteinExistence type="predicted"/>
<feature type="signal peptide" evidence="1">
    <location>
        <begin position="1"/>
        <end position="25"/>
    </location>
</feature>
<dbReference type="InterPro" id="IPR045321">
    <property type="entry name" value="Cts1-like"/>
</dbReference>
<evidence type="ECO:0000313" key="3">
    <source>
        <dbReference type="EMBL" id="KAK7391144.1"/>
    </source>
</evidence>
<keyword evidence="4" id="KW-1185">Reference proteome</keyword>
<dbReference type="GO" id="GO:0004568">
    <property type="term" value="F:chitinase activity"/>
    <property type="evidence" value="ECO:0007669"/>
    <property type="project" value="TreeGrafter"/>
</dbReference>
<gene>
    <name evidence="3" type="ORF">VNO78_19549</name>
</gene>
<comment type="caution">
    <text evidence="3">The sequence shown here is derived from an EMBL/GenBank/DDBJ whole genome shotgun (WGS) entry which is preliminary data.</text>
</comment>
<dbReference type="InterPro" id="IPR050542">
    <property type="entry name" value="Glycosyl_Hydrlase18_Chitinase"/>
</dbReference>
<dbReference type="GO" id="GO:0005576">
    <property type="term" value="C:extracellular region"/>
    <property type="evidence" value="ECO:0007669"/>
    <property type="project" value="TreeGrafter"/>
</dbReference>
<evidence type="ECO:0000256" key="1">
    <source>
        <dbReference type="SAM" id="SignalP"/>
    </source>
</evidence>
<dbReference type="PANTHER" id="PTHR45708:SF31">
    <property type="entry name" value="III ACIDIC ENDOCHITINASE, PUTATIVE-RELATED"/>
    <property type="match status" value="1"/>
</dbReference>
<evidence type="ECO:0000259" key="2">
    <source>
        <dbReference type="PROSITE" id="PS51910"/>
    </source>
</evidence>
<organism evidence="3 4">
    <name type="scientific">Psophocarpus tetragonolobus</name>
    <name type="common">Winged bean</name>
    <name type="synonym">Dolichos tetragonolobus</name>
    <dbReference type="NCBI Taxonomy" id="3891"/>
    <lineage>
        <taxon>Eukaryota</taxon>
        <taxon>Viridiplantae</taxon>
        <taxon>Streptophyta</taxon>
        <taxon>Embryophyta</taxon>
        <taxon>Tracheophyta</taxon>
        <taxon>Spermatophyta</taxon>
        <taxon>Magnoliopsida</taxon>
        <taxon>eudicotyledons</taxon>
        <taxon>Gunneridae</taxon>
        <taxon>Pentapetalae</taxon>
        <taxon>rosids</taxon>
        <taxon>fabids</taxon>
        <taxon>Fabales</taxon>
        <taxon>Fabaceae</taxon>
        <taxon>Papilionoideae</taxon>
        <taxon>50 kb inversion clade</taxon>
        <taxon>NPAAA clade</taxon>
        <taxon>indigoferoid/millettioid clade</taxon>
        <taxon>Phaseoleae</taxon>
        <taxon>Psophocarpus</taxon>
    </lineage>
</organism>
<feature type="domain" description="GH18" evidence="2">
    <location>
        <begin position="28"/>
        <end position="303"/>
    </location>
</feature>
<evidence type="ECO:0000313" key="4">
    <source>
        <dbReference type="Proteomes" id="UP001386955"/>
    </source>
</evidence>
<accession>A0AAN9S7Q1</accession>
<protein>
    <recommendedName>
        <fullName evidence="2">GH18 domain-containing protein</fullName>
    </recommendedName>
</protein>
<dbReference type="Gene3D" id="3.20.20.80">
    <property type="entry name" value="Glycosidases"/>
    <property type="match status" value="1"/>
</dbReference>